<keyword evidence="2" id="KW-0540">Nuclease</keyword>
<accession>A0A2S6I5N0</accession>
<evidence type="ECO:0000313" key="2">
    <source>
        <dbReference type="EMBL" id="PPK86474.1"/>
    </source>
</evidence>
<dbReference type="CDD" id="cd06260">
    <property type="entry name" value="DUF820-like"/>
    <property type="match status" value="1"/>
</dbReference>
<dbReference type="Pfam" id="PF05685">
    <property type="entry name" value="Uma2"/>
    <property type="match status" value="1"/>
</dbReference>
<name>A0A2S6I5N0_9BACT</name>
<keyword evidence="2" id="KW-0255">Endonuclease</keyword>
<dbReference type="OrthoDB" id="9808428at2"/>
<protein>
    <submittedName>
        <fullName evidence="2">Uma2 family endonuclease</fullName>
    </submittedName>
</protein>
<dbReference type="AlphaFoldDB" id="A0A2S6I5N0"/>
<dbReference type="InterPro" id="IPR011335">
    <property type="entry name" value="Restrct_endonuc-II-like"/>
</dbReference>
<keyword evidence="3" id="KW-1185">Reference proteome</keyword>
<organism evidence="2 3">
    <name type="scientific">Neolewinella xylanilytica</name>
    <dbReference type="NCBI Taxonomy" id="1514080"/>
    <lineage>
        <taxon>Bacteria</taxon>
        <taxon>Pseudomonadati</taxon>
        <taxon>Bacteroidota</taxon>
        <taxon>Saprospiria</taxon>
        <taxon>Saprospirales</taxon>
        <taxon>Lewinellaceae</taxon>
        <taxon>Neolewinella</taxon>
    </lineage>
</organism>
<dbReference type="Proteomes" id="UP000237662">
    <property type="component" value="Unassembled WGS sequence"/>
</dbReference>
<keyword evidence="2" id="KW-0378">Hydrolase</keyword>
<dbReference type="GO" id="GO:0004519">
    <property type="term" value="F:endonuclease activity"/>
    <property type="evidence" value="ECO:0007669"/>
    <property type="project" value="UniProtKB-KW"/>
</dbReference>
<dbReference type="Gene3D" id="3.90.1570.10">
    <property type="entry name" value="tt1808, chain A"/>
    <property type="match status" value="1"/>
</dbReference>
<dbReference type="PANTHER" id="PTHR35400">
    <property type="entry name" value="SLR1083 PROTEIN"/>
    <property type="match status" value="1"/>
</dbReference>
<dbReference type="InterPro" id="IPR012296">
    <property type="entry name" value="Nuclease_put_TT1808"/>
</dbReference>
<dbReference type="EMBL" id="PTJC01000006">
    <property type="protein sequence ID" value="PPK86474.1"/>
    <property type="molecule type" value="Genomic_DNA"/>
</dbReference>
<evidence type="ECO:0000313" key="3">
    <source>
        <dbReference type="Proteomes" id="UP000237662"/>
    </source>
</evidence>
<dbReference type="RefSeq" id="WP_104420905.1">
    <property type="nucleotide sequence ID" value="NZ_PTJC01000006.1"/>
</dbReference>
<sequence length="199" mass="22456">MTTFGNSTVTYESMDFTVERYHAMVRSAVIGPEDRVELLRGKIVPMSPVGRLHAACVLGFQEILYARHLGQLTIRTQDPITILPLSEPEPDVVVARYDAQRYASGHPTPEDIHLVVEISDSTLEKDRSYKFGIYADGQIPEYWIVNLVERQFEVYTVPIPGSGYTKKAVYLEGELFTHALLGEIRLSDFFPPPIIVSRV</sequence>
<feature type="domain" description="Putative restriction endonuclease" evidence="1">
    <location>
        <begin position="19"/>
        <end position="180"/>
    </location>
</feature>
<dbReference type="InterPro" id="IPR008538">
    <property type="entry name" value="Uma2"/>
</dbReference>
<proteinExistence type="predicted"/>
<dbReference type="PANTHER" id="PTHR35400:SF1">
    <property type="entry name" value="SLR1083 PROTEIN"/>
    <property type="match status" value="1"/>
</dbReference>
<dbReference type="SUPFAM" id="SSF52980">
    <property type="entry name" value="Restriction endonuclease-like"/>
    <property type="match status" value="1"/>
</dbReference>
<evidence type="ECO:0000259" key="1">
    <source>
        <dbReference type="Pfam" id="PF05685"/>
    </source>
</evidence>
<gene>
    <name evidence="2" type="ORF">CLV84_3402</name>
</gene>
<comment type="caution">
    <text evidence="2">The sequence shown here is derived from an EMBL/GenBank/DDBJ whole genome shotgun (WGS) entry which is preliminary data.</text>
</comment>
<reference evidence="2 3" key="1">
    <citation type="submission" date="2018-02" db="EMBL/GenBank/DDBJ databases">
        <title>Genomic Encyclopedia of Archaeal and Bacterial Type Strains, Phase II (KMG-II): from individual species to whole genera.</title>
        <authorList>
            <person name="Goeker M."/>
        </authorList>
    </citation>
    <scope>NUCLEOTIDE SEQUENCE [LARGE SCALE GENOMIC DNA]</scope>
    <source>
        <strain evidence="2 3">DSM 29526</strain>
    </source>
</reference>